<comment type="caution">
    <text evidence="4">The sequence shown here is derived from an EMBL/GenBank/DDBJ whole genome shotgun (WGS) entry which is preliminary data.</text>
</comment>
<evidence type="ECO:0000259" key="3">
    <source>
        <dbReference type="Pfam" id="PF11611"/>
    </source>
</evidence>
<dbReference type="OrthoDB" id="1779544at2"/>
<reference evidence="4 5" key="1">
    <citation type="submission" date="2018-08" db="EMBL/GenBank/DDBJ databases">
        <title>A genome reference for cultivated species of the human gut microbiota.</title>
        <authorList>
            <person name="Zou Y."/>
            <person name="Xue W."/>
            <person name="Luo G."/>
        </authorList>
    </citation>
    <scope>NUCLEOTIDE SEQUENCE [LARGE SCALE GENOMIC DNA]</scope>
    <source>
        <strain evidence="4 5">AF04-15</strain>
    </source>
</reference>
<dbReference type="Proteomes" id="UP000283880">
    <property type="component" value="Unassembled WGS sequence"/>
</dbReference>
<keyword evidence="1" id="KW-0732">Signal</keyword>
<feature type="transmembrane region" description="Helical" evidence="2">
    <location>
        <begin position="131"/>
        <end position="151"/>
    </location>
</feature>
<dbReference type="Pfam" id="PF11611">
    <property type="entry name" value="DUF4352"/>
    <property type="match status" value="1"/>
</dbReference>
<proteinExistence type="predicted"/>
<dbReference type="InterPro" id="IPR029050">
    <property type="entry name" value="Immunoprotect_excell_Ig-like"/>
</dbReference>
<sequence>MSIKGSGGELFLGKQEATIITFWGNKIKIPYDNLKRIDYSYFKFGDGGYIDFVDLTNRLRRFEFAKKANEPVSRAITFMQENNPELDFVEHNPNDLKFYQKSWFILLLLFFCCLPLGLFLMWYYKKNTKSVRIYLTVFFTIMWGLGIYIQYQNAVTAKSEFQQSYENIMQSAYGEGNNVVESVSDTTVYPNTIPDTSDESGVDSDDVLEYNVGDVFESNEIKIMFIDSGDYSTDNEFLQPAAGNKYIYAEFSVYNIGESDYSVGSVSFDCYADDTLCSQSILTVDDAMSSIATLSPDRNIKGKIYYEVPKDSNKIEIEFETDFLSQDKVYFIVK</sequence>
<name>A0A413FIC1_9FIRM</name>
<organism evidence="4 5">
    <name type="scientific">Enterocloster asparagiformis</name>
    <dbReference type="NCBI Taxonomy" id="333367"/>
    <lineage>
        <taxon>Bacteria</taxon>
        <taxon>Bacillati</taxon>
        <taxon>Bacillota</taxon>
        <taxon>Clostridia</taxon>
        <taxon>Lachnospirales</taxon>
        <taxon>Lachnospiraceae</taxon>
        <taxon>Enterocloster</taxon>
    </lineage>
</organism>
<evidence type="ECO:0000256" key="1">
    <source>
        <dbReference type="ARBA" id="ARBA00022729"/>
    </source>
</evidence>
<feature type="transmembrane region" description="Helical" evidence="2">
    <location>
        <begin position="103"/>
        <end position="124"/>
    </location>
</feature>
<accession>A0A413FIC1</accession>
<evidence type="ECO:0000256" key="2">
    <source>
        <dbReference type="SAM" id="Phobius"/>
    </source>
</evidence>
<dbReference type="InterPro" id="IPR029051">
    <property type="entry name" value="DUF4352"/>
</dbReference>
<dbReference type="Gene3D" id="2.60.40.1240">
    <property type="match status" value="1"/>
</dbReference>
<gene>
    <name evidence="4" type="ORF">DWV29_07230</name>
</gene>
<feature type="domain" description="DUF4352" evidence="3">
    <location>
        <begin position="210"/>
        <end position="328"/>
    </location>
</feature>
<dbReference type="AlphaFoldDB" id="A0A413FIC1"/>
<evidence type="ECO:0000313" key="4">
    <source>
        <dbReference type="EMBL" id="RGX30952.1"/>
    </source>
</evidence>
<keyword evidence="2" id="KW-0472">Membrane</keyword>
<keyword evidence="2" id="KW-1133">Transmembrane helix</keyword>
<dbReference type="RefSeq" id="WP_117777235.1">
    <property type="nucleotide sequence ID" value="NZ_QSBM01000004.1"/>
</dbReference>
<protein>
    <submittedName>
        <fullName evidence="4">DUF4352 domain-containing protein</fullName>
    </submittedName>
</protein>
<evidence type="ECO:0000313" key="5">
    <source>
        <dbReference type="Proteomes" id="UP000283880"/>
    </source>
</evidence>
<dbReference type="EMBL" id="QSBM01000004">
    <property type="protein sequence ID" value="RGX30952.1"/>
    <property type="molecule type" value="Genomic_DNA"/>
</dbReference>
<keyword evidence="2" id="KW-0812">Transmembrane</keyword>